<feature type="domain" description="ABC transporter" evidence="6">
    <location>
        <begin position="3"/>
        <end position="233"/>
    </location>
</feature>
<dbReference type="GO" id="GO:0016887">
    <property type="term" value="F:ATP hydrolysis activity"/>
    <property type="evidence" value="ECO:0007669"/>
    <property type="project" value="InterPro"/>
</dbReference>
<comment type="caution">
    <text evidence="7">The sequence shown here is derived from an EMBL/GenBank/DDBJ whole genome shotgun (WGS) entry which is preliminary data.</text>
</comment>
<dbReference type="InterPro" id="IPR003593">
    <property type="entry name" value="AAA+_ATPase"/>
</dbReference>
<evidence type="ECO:0000256" key="1">
    <source>
        <dbReference type="ARBA" id="ARBA00022448"/>
    </source>
</evidence>
<protein>
    <recommendedName>
        <fullName evidence="5">ABC-type quaternary amine transporter</fullName>
        <ecNumber evidence="5">7.6.2.9</ecNumber>
    </recommendedName>
</protein>
<dbReference type="PANTHER" id="PTHR42781:SF4">
    <property type="entry name" value="SPERMIDINE_PUTRESCINE IMPORT ATP-BINDING PROTEIN POTA"/>
    <property type="match status" value="1"/>
</dbReference>
<keyword evidence="3 7" id="KW-0067">ATP-binding</keyword>
<dbReference type="Pfam" id="PF00005">
    <property type="entry name" value="ABC_tran"/>
    <property type="match status" value="1"/>
</dbReference>
<evidence type="ECO:0000256" key="2">
    <source>
        <dbReference type="ARBA" id="ARBA00022741"/>
    </source>
</evidence>
<organism evidence="7 8">
    <name type="scientific">Falseniella ignava</name>
    <dbReference type="NCBI Taxonomy" id="137730"/>
    <lineage>
        <taxon>Bacteria</taxon>
        <taxon>Bacillati</taxon>
        <taxon>Bacillota</taxon>
        <taxon>Bacilli</taxon>
        <taxon>Lactobacillales</taxon>
        <taxon>Aerococcaceae</taxon>
        <taxon>Falseniella</taxon>
    </lineage>
</organism>
<evidence type="ECO:0000256" key="4">
    <source>
        <dbReference type="ARBA" id="ARBA00022967"/>
    </source>
</evidence>
<reference evidence="7 8" key="1">
    <citation type="submission" date="2017-12" db="EMBL/GenBank/DDBJ databases">
        <title>Phylogenetic diversity of female urinary microbiome.</title>
        <authorList>
            <person name="Thomas-White K."/>
            <person name="Wolfe A.J."/>
        </authorList>
    </citation>
    <scope>NUCLEOTIDE SEQUENCE [LARGE SCALE GENOMIC DNA]</scope>
    <source>
        <strain evidence="7 8">UMB0898</strain>
    </source>
</reference>
<evidence type="ECO:0000256" key="5">
    <source>
        <dbReference type="ARBA" id="ARBA00066388"/>
    </source>
</evidence>
<dbReference type="Proteomes" id="UP000234384">
    <property type="component" value="Unassembled WGS sequence"/>
</dbReference>
<dbReference type="PROSITE" id="PS50893">
    <property type="entry name" value="ABC_TRANSPORTER_2"/>
    <property type="match status" value="1"/>
</dbReference>
<dbReference type="SUPFAM" id="SSF50331">
    <property type="entry name" value="MOP-like"/>
    <property type="match status" value="1"/>
</dbReference>
<keyword evidence="2" id="KW-0547">Nucleotide-binding</keyword>
<accession>A0A2I1JZD0</accession>
<evidence type="ECO:0000259" key="6">
    <source>
        <dbReference type="PROSITE" id="PS50893"/>
    </source>
</evidence>
<proteinExistence type="predicted"/>
<dbReference type="Gene3D" id="3.40.50.300">
    <property type="entry name" value="P-loop containing nucleotide triphosphate hydrolases"/>
    <property type="match status" value="1"/>
</dbReference>
<dbReference type="GO" id="GO:0005524">
    <property type="term" value="F:ATP binding"/>
    <property type="evidence" value="ECO:0007669"/>
    <property type="project" value="UniProtKB-KW"/>
</dbReference>
<evidence type="ECO:0000313" key="8">
    <source>
        <dbReference type="Proteomes" id="UP000234384"/>
    </source>
</evidence>
<dbReference type="OrthoDB" id="9790614at2"/>
<dbReference type="RefSeq" id="WP_006702087.1">
    <property type="nucleotide sequence ID" value="NZ_PKHE01000011.1"/>
</dbReference>
<evidence type="ECO:0000313" key="7">
    <source>
        <dbReference type="EMBL" id="PKY88675.1"/>
    </source>
</evidence>
<dbReference type="InterPro" id="IPR017871">
    <property type="entry name" value="ABC_transporter-like_CS"/>
</dbReference>
<dbReference type="GO" id="GO:0015418">
    <property type="term" value="F:ABC-type quaternary ammonium compound transporting activity"/>
    <property type="evidence" value="ECO:0007669"/>
    <property type="project" value="UniProtKB-EC"/>
</dbReference>
<dbReference type="AlphaFoldDB" id="A0A2I1JZD0"/>
<dbReference type="PANTHER" id="PTHR42781">
    <property type="entry name" value="SPERMIDINE/PUTRESCINE IMPORT ATP-BINDING PROTEIN POTA"/>
    <property type="match status" value="1"/>
</dbReference>
<evidence type="ECO:0000256" key="3">
    <source>
        <dbReference type="ARBA" id="ARBA00022840"/>
    </source>
</evidence>
<dbReference type="InterPro" id="IPR027417">
    <property type="entry name" value="P-loop_NTPase"/>
</dbReference>
<dbReference type="Pfam" id="PF08402">
    <property type="entry name" value="TOBE_2"/>
    <property type="match status" value="1"/>
</dbReference>
<dbReference type="InterPro" id="IPR008995">
    <property type="entry name" value="Mo/tungstate-bd_C_term_dom"/>
</dbReference>
<dbReference type="PROSITE" id="PS00211">
    <property type="entry name" value="ABC_TRANSPORTER_1"/>
    <property type="match status" value="1"/>
</dbReference>
<dbReference type="SMART" id="SM00382">
    <property type="entry name" value="AAA"/>
    <property type="match status" value="1"/>
</dbReference>
<dbReference type="EC" id="7.6.2.9" evidence="5"/>
<name>A0A2I1JZD0_9LACT</name>
<dbReference type="InterPro" id="IPR050093">
    <property type="entry name" value="ABC_SmlMolc_Importer"/>
</dbReference>
<dbReference type="SUPFAM" id="SSF52540">
    <property type="entry name" value="P-loop containing nucleoside triphosphate hydrolases"/>
    <property type="match status" value="1"/>
</dbReference>
<dbReference type="InterPro" id="IPR013611">
    <property type="entry name" value="Transp-assoc_OB_typ2"/>
</dbReference>
<keyword evidence="4" id="KW-1278">Translocase</keyword>
<dbReference type="InterPro" id="IPR003439">
    <property type="entry name" value="ABC_transporter-like_ATP-bd"/>
</dbReference>
<dbReference type="Gene3D" id="2.40.50.100">
    <property type="match status" value="1"/>
</dbReference>
<dbReference type="EMBL" id="PKHE01000011">
    <property type="protein sequence ID" value="PKY88675.1"/>
    <property type="molecule type" value="Genomic_DNA"/>
</dbReference>
<dbReference type="FunFam" id="3.40.50.300:FF:000425">
    <property type="entry name" value="Probable ABC transporter, ATP-binding subunit"/>
    <property type="match status" value="1"/>
</dbReference>
<sequence>MFLEVNQLNKFYGSNQVLHDIHFGVEEGKLLCLLGPSGCGKTTILNAIGGFLTDYTGDIIIDGQNISSLPPESRPVSTVFQSYGLFPHLTVLNNVAYGLKFQGYSKEERIQKAEAMLEIVGLYNHRHKHIHQLSGGQQQRVALARSLVVEPKVLLLDEPLSNLDAKMRSNLRLEIKSIQQRLNITTILVTHDQQEAFEMADQIVLLNQGRIVQTGDPREIYDQPANDFVANFVGEMNKIDHHFIRPERLEITDQGVPMTIDQIIFQGETLKIYASNQTYQNVEITVLNQKMYQVGQKIYVQGFEELIEIKS</sequence>
<keyword evidence="1" id="KW-0813">Transport</keyword>
<gene>
    <name evidence="7" type="ORF">CYJ57_05035</name>
</gene>
<dbReference type="GO" id="GO:0043190">
    <property type="term" value="C:ATP-binding cassette (ABC) transporter complex"/>
    <property type="evidence" value="ECO:0007669"/>
    <property type="project" value="InterPro"/>
</dbReference>